<dbReference type="AlphaFoldDB" id="A0A1M5HF06"/>
<keyword evidence="3" id="KW-1185">Reference proteome</keyword>
<reference evidence="3" key="1">
    <citation type="submission" date="2016-11" db="EMBL/GenBank/DDBJ databases">
        <authorList>
            <person name="Varghese N."/>
            <person name="Submissions S."/>
        </authorList>
    </citation>
    <scope>NUCLEOTIDE SEQUENCE [LARGE SCALE GENOMIC DNA]</scope>
    <source>
        <strain evidence="3">DSM 27370</strain>
    </source>
</reference>
<evidence type="ECO:0000256" key="1">
    <source>
        <dbReference type="SAM" id="SignalP"/>
    </source>
</evidence>
<dbReference type="EMBL" id="FQUC01000016">
    <property type="protein sequence ID" value="SHG14468.1"/>
    <property type="molecule type" value="Genomic_DNA"/>
</dbReference>
<feature type="signal peptide" evidence="1">
    <location>
        <begin position="1"/>
        <end position="19"/>
    </location>
</feature>
<dbReference type="RefSeq" id="WP_062182981.1">
    <property type="nucleotide sequence ID" value="NZ_BBXL01000019.1"/>
</dbReference>
<evidence type="ECO:0000313" key="3">
    <source>
        <dbReference type="Proteomes" id="UP000184480"/>
    </source>
</evidence>
<sequence length="61" mass="5998">MKKVLLFAAVAAFSASFVACNGGSKPAEEVAPADTVVAPAPVVETPVDTAVVDSAAVAPQN</sequence>
<evidence type="ECO:0008006" key="4">
    <source>
        <dbReference type="Google" id="ProtNLM"/>
    </source>
</evidence>
<protein>
    <recommendedName>
        <fullName evidence="4">Lipoprotein</fullName>
    </recommendedName>
</protein>
<organism evidence="2 3">
    <name type="scientific">Dysgonomonas macrotermitis</name>
    <dbReference type="NCBI Taxonomy" id="1346286"/>
    <lineage>
        <taxon>Bacteria</taxon>
        <taxon>Pseudomonadati</taxon>
        <taxon>Bacteroidota</taxon>
        <taxon>Bacteroidia</taxon>
        <taxon>Bacteroidales</taxon>
        <taxon>Dysgonomonadaceae</taxon>
        <taxon>Dysgonomonas</taxon>
    </lineage>
</organism>
<gene>
    <name evidence="2" type="ORF">SAMN05444362_11645</name>
</gene>
<dbReference type="Proteomes" id="UP000184480">
    <property type="component" value="Unassembled WGS sequence"/>
</dbReference>
<proteinExistence type="predicted"/>
<dbReference type="PROSITE" id="PS51257">
    <property type="entry name" value="PROKAR_LIPOPROTEIN"/>
    <property type="match status" value="1"/>
</dbReference>
<name>A0A1M5HF06_9BACT</name>
<feature type="chain" id="PRO_5009910764" description="Lipoprotein" evidence="1">
    <location>
        <begin position="20"/>
        <end position="61"/>
    </location>
</feature>
<evidence type="ECO:0000313" key="2">
    <source>
        <dbReference type="EMBL" id="SHG14468.1"/>
    </source>
</evidence>
<keyword evidence="1" id="KW-0732">Signal</keyword>
<accession>A0A1M5HF06</accession>